<dbReference type="AlphaFoldDB" id="A0A1Q9BXX9"/>
<evidence type="ECO:0000313" key="2">
    <source>
        <dbReference type="Proteomes" id="UP000186817"/>
    </source>
</evidence>
<accession>A0A1Q9BXX9</accession>
<dbReference type="EMBL" id="LSRX01002421">
    <property type="protein sequence ID" value="OLP75536.1"/>
    <property type="molecule type" value="Genomic_DNA"/>
</dbReference>
<proteinExistence type="predicted"/>
<feature type="non-terminal residue" evidence="1">
    <location>
        <position position="148"/>
    </location>
</feature>
<dbReference type="Proteomes" id="UP000186817">
    <property type="component" value="Unassembled WGS sequence"/>
</dbReference>
<evidence type="ECO:0000313" key="1">
    <source>
        <dbReference type="EMBL" id="OLP75536.1"/>
    </source>
</evidence>
<gene>
    <name evidence="1" type="ORF">AK812_SmicGene44647</name>
</gene>
<protein>
    <submittedName>
        <fullName evidence="1">Uncharacterized protein</fullName>
    </submittedName>
</protein>
<organism evidence="1 2">
    <name type="scientific">Symbiodinium microadriaticum</name>
    <name type="common">Dinoflagellate</name>
    <name type="synonym">Zooxanthella microadriatica</name>
    <dbReference type="NCBI Taxonomy" id="2951"/>
    <lineage>
        <taxon>Eukaryota</taxon>
        <taxon>Sar</taxon>
        <taxon>Alveolata</taxon>
        <taxon>Dinophyceae</taxon>
        <taxon>Suessiales</taxon>
        <taxon>Symbiodiniaceae</taxon>
        <taxon>Symbiodinium</taxon>
    </lineage>
</organism>
<dbReference type="OrthoDB" id="10282909at2759"/>
<reference evidence="1 2" key="1">
    <citation type="submission" date="2016-02" db="EMBL/GenBank/DDBJ databases">
        <title>Genome analysis of coral dinoflagellate symbionts highlights evolutionary adaptations to a symbiotic lifestyle.</title>
        <authorList>
            <person name="Aranda M."/>
            <person name="Li Y."/>
            <person name="Liew Y.J."/>
            <person name="Baumgarten S."/>
            <person name="Simakov O."/>
            <person name="Wilson M."/>
            <person name="Piel J."/>
            <person name="Ashoor H."/>
            <person name="Bougouffa S."/>
            <person name="Bajic V.B."/>
            <person name="Ryu T."/>
            <person name="Ravasi T."/>
            <person name="Bayer T."/>
            <person name="Micklem G."/>
            <person name="Kim H."/>
            <person name="Bhak J."/>
            <person name="Lajeunesse T.C."/>
            <person name="Voolstra C.R."/>
        </authorList>
    </citation>
    <scope>NUCLEOTIDE SEQUENCE [LARGE SCALE GENOMIC DNA]</scope>
    <source>
        <strain evidence="1 2">CCMP2467</strain>
    </source>
</reference>
<comment type="caution">
    <text evidence="1">The sequence shown here is derived from an EMBL/GenBank/DDBJ whole genome shotgun (WGS) entry which is preliminary data.</text>
</comment>
<sequence>MWQIFCNDAKQRRPLGNRFDGVEELSLHRLLKLRKQMQDERQMWTCLTTTCKANFNMLRIGHYSVLIWEQNFRRWIQSVDVTWNVLNDNVFHKLVDEVETISPRRILGGLRHLRGLERSLRQMTLIPIETDAESSEMEKEAVDDKNIA</sequence>
<name>A0A1Q9BXX9_SYMMI</name>
<keyword evidence="2" id="KW-1185">Reference proteome</keyword>